<dbReference type="EMBL" id="JRPN01000020">
    <property type="protein sequence ID" value="KGT76726.1"/>
    <property type="molecule type" value="Genomic_DNA"/>
</dbReference>
<sequence>MVQLQWEAVMSADTKADDWFIAAHVLRIRTSSGTASISFKIGSRVANIAALLGCSGPLAGSGVSDTDFQLDTQLMRNISGPWSLKDIKGHRGDVTQNVSFLPDALSGVAFNKSGSVFFNFEIPNPTPTTFTIKGQWMVKMVLNLGTTFAI</sequence>
<reference evidence="1 2" key="1">
    <citation type="submission" date="2014-09" db="EMBL/GenBank/DDBJ databases">
        <title>Draft genome of Bradyrhizobium japonicum Is-34.</title>
        <authorList>
            <person name="Tsurumaru H."/>
            <person name="Yamakawa T."/>
            <person name="Hashimoto S."/>
            <person name="Okizaki K."/>
            <person name="Kanesaki Y."/>
            <person name="Yoshikawa H."/>
            <person name="Yajima S."/>
        </authorList>
    </citation>
    <scope>NUCLEOTIDE SEQUENCE [LARGE SCALE GENOMIC DNA]</scope>
    <source>
        <strain evidence="1 2">Is-34</strain>
    </source>
</reference>
<evidence type="ECO:0000313" key="2">
    <source>
        <dbReference type="Proteomes" id="UP000030377"/>
    </source>
</evidence>
<dbReference type="AlphaFoldDB" id="A0A0A3XU79"/>
<proteinExistence type="predicted"/>
<comment type="caution">
    <text evidence="1">The sequence shown here is derived from an EMBL/GenBank/DDBJ whole genome shotgun (WGS) entry which is preliminary data.</text>
</comment>
<accession>A0A0A3XU79</accession>
<protein>
    <submittedName>
        <fullName evidence="1">Uncharacterized protein</fullName>
    </submittedName>
</protein>
<gene>
    <name evidence="1" type="ORF">MA20_28600</name>
</gene>
<evidence type="ECO:0000313" key="1">
    <source>
        <dbReference type="EMBL" id="KGT76726.1"/>
    </source>
</evidence>
<dbReference type="Proteomes" id="UP000030377">
    <property type="component" value="Unassembled WGS sequence"/>
</dbReference>
<organism evidence="1 2">
    <name type="scientific">Bradyrhizobium japonicum</name>
    <dbReference type="NCBI Taxonomy" id="375"/>
    <lineage>
        <taxon>Bacteria</taxon>
        <taxon>Pseudomonadati</taxon>
        <taxon>Pseudomonadota</taxon>
        <taxon>Alphaproteobacteria</taxon>
        <taxon>Hyphomicrobiales</taxon>
        <taxon>Nitrobacteraceae</taxon>
        <taxon>Bradyrhizobium</taxon>
    </lineage>
</organism>
<name>A0A0A3XU79_BRAJP</name>